<evidence type="ECO:0000313" key="3">
    <source>
        <dbReference type="Proteomes" id="UP001432062"/>
    </source>
</evidence>
<keyword evidence="1" id="KW-0812">Transmembrane</keyword>
<evidence type="ECO:0000256" key="1">
    <source>
        <dbReference type="SAM" id="Phobius"/>
    </source>
</evidence>
<proteinExistence type="predicted"/>
<organism evidence="2 3">
    <name type="scientific">Nocardia vinacea</name>
    <dbReference type="NCBI Taxonomy" id="96468"/>
    <lineage>
        <taxon>Bacteria</taxon>
        <taxon>Bacillati</taxon>
        <taxon>Actinomycetota</taxon>
        <taxon>Actinomycetes</taxon>
        <taxon>Mycobacteriales</taxon>
        <taxon>Nocardiaceae</taxon>
        <taxon>Nocardia</taxon>
    </lineage>
</organism>
<dbReference type="RefSeq" id="WP_329411382.1">
    <property type="nucleotide sequence ID" value="NZ_CP109441.1"/>
</dbReference>
<keyword evidence="1" id="KW-1133">Transmembrane helix</keyword>
<accession>A0ABZ1YZN4</accession>
<feature type="transmembrane region" description="Helical" evidence="1">
    <location>
        <begin position="6"/>
        <end position="25"/>
    </location>
</feature>
<keyword evidence="3" id="KW-1185">Reference proteome</keyword>
<evidence type="ECO:0008006" key="4">
    <source>
        <dbReference type="Google" id="ProtNLM"/>
    </source>
</evidence>
<dbReference type="EMBL" id="CP109441">
    <property type="protein sequence ID" value="WUV47332.1"/>
    <property type="molecule type" value="Genomic_DNA"/>
</dbReference>
<dbReference type="Proteomes" id="UP001432062">
    <property type="component" value="Chromosome"/>
</dbReference>
<reference evidence="2" key="1">
    <citation type="submission" date="2022-10" db="EMBL/GenBank/DDBJ databases">
        <title>The complete genomes of actinobacterial strains from the NBC collection.</title>
        <authorList>
            <person name="Joergensen T.S."/>
            <person name="Alvarez Arevalo M."/>
            <person name="Sterndorff E.B."/>
            <person name="Faurdal D."/>
            <person name="Vuksanovic O."/>
            <person name="Mourched A.-S."/>
            <person name="Charusanti P."/>
            <person name="Shaw S."/>
            <person name="Blin K."/>
            <person name="Weber T."/>
        </authorList>
    </citation>
    <scope>NUCLEOTIDE SEQUENCE</scope>
    <source>
        <strain evidence="2">NBC_01482</strain>
    </source>
</reference>
<keyword evidence="1" id="KW-0472">Membrane</keyword>
<evidence type="ECO:0000313" key="2">
    <source>
        <dbReference type="EMBL" id="WUV47332.1"/>
    </source>
</evidence>
<name>A0ABZ1YZN4_9NOCA</name>
<sequence>MFDWRFLRGVGIAVAMLAVVLGVLVGSRLMLTNTAGPIVDGLAAIGFI</sequence>
<gene>
    <name evidence="2" type="ORF">OG563_03575</name>
</gene>
<protein>
    <recommendedName>
        <fullName evidence="4">ABC transporter permease</fullName>
    </recommendedName>
</protein>